<feature type="region of interest" description="Disordered" evidence="1">
    <location>
        <begin position="30"/>
        <end position="84"/>
    </location>
</feature>
<keyword evidence="3" id="KW-1185">Reference proteome</keyword>
<organism evidence="2 3">
    <name type="scientific">Gymnopilus junonius</name>
    <name type="common">Spectacular rustgill mushroom</name>
    <name type="synonym">Gymnopilus spectabilis subsp. junonius</name>
    <dbReference type="NCBI Taxonomy" id="109634"/>
    <lineage>
        <taxon>Eukaryota</taxon>
        <taxon>Fungi</taxon>
        <taxon>Dikarya</taxon>
        <taxon>Basidiomycota</taxon>
        <taxon>Agaricomycotina</taxon>
        <taxon>Agaricomycetes</taxon>
        <taxon>Agaricomycetidae</taxon>
        <taxon>Agaricales</taxon>
        <taxon>Agaricineae</taxon>
        <taxon>Hymenogastraceae</taxon>
        <taxon>Gymnopilus</taxon>
    </lineage>
</organism>
<feature type="compositionally biased region" description="Polar residues" evidence="1">
    <location>
        <begin position="209"/>
        <end position="218"/>
    </location>
</feature>
<dbReference type="Proteomes" id="UP000724874">
    <property type="component" value="Unassembled WGS sequence"/>
</dbReference>
<accession>A0A9P5NAD8</accession>
<sequence>MAMLLESPLMCMHSFSLHFEVIEYAAEQKPQPASPESKSQPAVTIIAETSNQGSQVDASPSPRKSKATATKDSHQKQHAKHTSVESANVELAQALFSDGVLPVHGAPNGDDAMDEMATLTASDASDASDAKNPVQKGKEVLLDKGKAPVHKVKAIASPDGCSTMGLASGDESDDSLPPSVLVAHTLKEPVLKKAVHLSDSVSPKKGNSKAVSSSSKEQVSIDEPCIKPDPDADATVAKTRLYRKPGKAESIVISISSGSKNEDVKPAEDPKGPGASIASSGSGDEKDSDSDSATSEDGLSPDLIMLHAANPALPCLKWFAILKPYHHLQQSMSDDGDNSMLLSFTAIYKSMDHSLHAEASGANAVFLTAGTVAECNLQTGAKHGFGDGYQVKKILLYPFIEDHAHTISFLGTVANFDEIFGHWVNSSLLYSMRKEGPTSPGSTPAKKASFFVASGTSAGGAACYPTSLAFSDTVPVYDSCKKPFHFLTEDFEGIKCLPLYKHGKDLLPFSIVTVGYTFNTFNALGNELSSLFNIQFVIYLGSTKEDNPFE</sequence>
<gene>
    <name evidence="2" type="ORF">CPB84DRAFT_1753148</name>
</gene>
<dbReference type="OrthoDB" id="3061378at2759"/>
<protein>
    <submittedName>
        <fullName evidence="2">Uncharacterized protein</fullName>
    </submittedName>
</protein>
<evidence type="ECO:0000313" key="2">
    <source>
        <dbReference type="EMBL" id="KAF8873859.1"/>
    </source>
</evidence>
<reference evidence="2" key="1">
    <citation type="submission" date="2020-11" db="EMBL/GenBank/DDBJ databases">
        <authorList>
            <consortium name="DOE Joint Genome Institute"/>
            <person name="Ahrendt S."/>
            <person name="Riley R."/>
            <person name="Andreopoulos W."/>
            <person name="LaButti K."/>
            <person name="Pangilinan J."/>
            <person name="Ruiz-duenas F.J."/>
            <person name="Barrasa J.M."/>
            <person name="Sanchez-Garcia M."/>
            <person name="Camarero S."/>
            <person name="Miyauchi S."/>
            <person name="Serrano A."/>
            <person name="Linde D."/>
            <person name="Babiker R."/>
            <person name="Drula E."/>
            <person name="Ayuso-Fernandez I."/>
            <person name="Pacheco R."/>
            <person name="Padilla G."/>
            <person name="Ferreira P."/>
            <person name="Barriuso J."/>
            <person name="Kellner H."/>
            <person name="Castanera R."/>
            <person name="Alfaro M."/>
            <person name="Ramirez L."/>
            <person name="Pisabarro A.G."/>
            <person name="Kuo A."/>
            <person name="Tritt A."/>
            <person name="Lipzen A."/>
            <person name="He G."/>
            <person name="Yan M."/>
            <person name="Ng V."/>
            <person name="Cullen D."/>
            <person name="Martin F."/>
            <person name="Rosso M.-N."/>
            <person name="Henrissat B."/>
            <person name="Hibbett D."/>
            <person name="Martinez A.T."/>
            <person name="Grigoriev I.V."/>
        </authorList>
    </citation>
    <scope>NUCLEOTIDE SEQUENCE</scope>
    <source>
        <strain evidence="2">AH 44721</strain>
    </source>
</reference>
<feature type="compositionally biased region" description="Basic and acidic residues" evidence="1">
    <location>
        <begin position="260"/>
        <end position="271"/>
    </location>
</feature>
<proteinExistence type="predicted"/>
<feature type="region of interest" description="Disordered" evidence="1">
    <location>
        <begin position="254"/>
        <end position="297"/>
    </location>
</feature>
<dbReference type="AlphaFoldDB" id="A0A9P5NAD8"/>
<comment type="caution">
    <text evidence="2">The sequence shown here is derived from an EMBL/GenBank/DDBJ whole genome shotgun (WGS) entry which is preliminary data.</text>
</comment>
<evidence type="ECO:0000256" key="1">
    <source>
        <dbReference type="SAM" id="MobiDB-lite"/>
    </source>
</evidence>
<feature type="compositionally biased region" description="Polar residues" evidence="1">
    <location>
        <begin position="34"/>
        <end position="58"/>
    </location>
</feature>
<name>A0A9P5NAD8_GYMJU</name>
<dbReference type="EMBL" id="JADNYJ010000227">
    <property type="protein sequence ID" value="KAF8873859.1"/>
    <property type="molecule type" value="Genomic_DNA"/>
</dbReference>
<evidence type="ECO:0000313" key="3">
    <source>
        <dbReference type="Proteomes" id="UP000724874"/>
    </source>
</evidence>
<feature type="region of interest" description="Disordered" evidence="1">
    <location>
        <begin position="197"/>
        <end position="232"/>
    </location>
</feature>
<feature type="compositionally biased region" description="Low complexity" evidence="1">
    <location>
        <begin position="272"/>
        <end position="282"/>
    </location>
</feature>